<reference evidence="2 3" key="1">
    <citation type="submission" date="2023-05" db="EMBL/GenBank/DDBJ databases">
        <title>B98-5 Cell Line De Novo Hybrid Assembly: An Optical Mapping Approach.</title>
        <authorList>
            <person name="Kananen K."/>
            <person name="Auerbach J.A."/>
            <person name="Kautto E."/>
            <person name="Blachly J.S."/>
        </authorList>
    </citation>
    <scope>NUCLEOTIDE SEQUENCE [LARGE SCALE GENOMIC DNA]</scope>
    <source>
        <strain evidence="2">B95-8</strain>
        <tissue evidence="2">Cell line</tissue>
    </source>
</reference>
<dbReference type="Proteomes" id="UP001266305">
    <property type="component" value="Unassembled WGS sequence"/>
</dbReference>
<feature type="compositionally biased region" description="Pro residues" evidence="1">
    <location>
        <begin position="35"/>
        <end position="44"/>
    </location>
</feature>
<evidence type="ECO:0000313" key="3">
    <source>
        <dbReference type="Proteomes" id="UP001266305"/>
    </source>
</evidence>
<proteinExistence type="predicted"/>
<feature type="compositionally biased region" description="Basic and acidic residues" evidence="1">
    <location>
        <begin position="54"/>
        <end position="68"/>
    </location>
</feature>
<organism evidence="2 3">
    <name type="scientific">Saguinus oedipus</name>
    <name type="common">Cotton-top tamarin</name>
    <name type="synonym">Oedipomidas oedipus</name>
    <dbReference type="NCBI Taxonomy" id="9490"/>
    <lineage>
        <taxon>Eukaryota</taxon>
        <taxon>Metazoa</taxon>
        <taxon>Chordata</taxon>
        <taxon>Craniata</taxon>
        <taxon>Vertebrata</taxon>
        <taxon>Euteleostomi</taxon>
        <taxon>Mammalia</taxon>
        <taxon>Eutheria</taxon>
        <taxon>Euarchontoglires</taxon>
        <taxon>Primates</taxon>
        <taxon>Haplorrhini</taxon>
        <taxon>Platyrrhini</taxon>
        <taxon>Cebidae</taxon>
        <taxon>Callitrichinae</taxon>
        <taxon>Saguinus</taxon>
    </lineage>
</organism>
<feature type="compositionally biased region" description="Pro residues" evidence="1">
    <location>
        <begin position="144"/>
        <end position="156"/>
    </location>
</feature>
<evidence type="ECO:0000313" key="2">
    <source>
        <dbReference type="EMBL" id="KAK2115292.1"/>
    </source>
</evidence>
<name>A0ABQ9W0W9_SAGOE</name>
<dbReference type="PANTHER" id="PTHR15126:SF4">
    <property type="entry name" value="SH3 DOMAIN-BINDING PROTEIN 2"/>
    <property type="match status" value="1"/>
</dbReference>
<keyword evidence="3" id="KW-1185">Reference proteome</keyword>
<evidence type="ECO:0000256" key="1">
    <source>
        <dbReference type="SAM" id="MobiDB-lite"/>
    </source>
</evidence>
<feature type="region of interest" description="Disordered" evidence="1">
    <location>
        <begin position="1"/>
        <end position="118"/>
    </location>
</feature>
<dbReference type="EMBL" id="JASSZA010000003">
    <property type="protein sequence ID" value="KAK2115292.1"/>
    <property type="molecule type" value="Genomic_DNA"/>
</dbReference>
<sequence>MHPPAYPPPPVPMPRKPAFSDMPRAHSFTSKGPSPLLPPPPPKHGLPDVGLAAEDSKRNPLGLRRAEPCPRVPATSRRMSDPPMGSMPTTPGLRKPPCFRESASPSLEPWSPGHGACSTSSAITLATATSRNCDKLQSFHLSPRGPPTSEPPPVPANKPKFLKTAEEDAPREVAKPGLFVPPVAPRPPVLKLPMPEATTRPAVLPRPEKSQLPHLHACEQPWPHSWFWLARAAEVQMLGSQSFSHDCGDSGPGLSHTHKLATHAGVGLLILPRAFEALLSGTT</sequence>
<feature type="region of interest" description="Disordered" evidence="1">
    <location>
        <begin position="137"/>
        <end position="158"/>
    </location>
</feature>
<protein>
    <submittedName>
        <fullName evidence="2">SH3 domain-binding protein 2</fullName>
    </submittedName>
</protein>
<dbReference type="PANTHER" id="PTHR15126">
    <property type="entry name" value="SH3-BINDING"/>
    <property type="match status" value="1"/>
</dbReference>
<comment type="caution">
    <text evidence="2">The sequence shown here is derived from an EMBL/GenBank/DDBJ whole genome shotgun (WGS) entry which is preliminary data.</text>
</comment>
<feature type="compositionally biased region" description="Pro residues" evidence="1">
    <location>
        <begin position="1"/>
        <end position="15"/>
    </location>
</feature>
<accession>A0ABQ9W0W9</accession>
<dbReference type="InterPro" id="IPR035848">
    <property type="entry name" value="SH3BP2"/>
</dbReference>
<gene>
    <name evidence="2" type="primary">SH3BP2</name>
    <name evidence="2" type="ORF">P7K49_005918</name>
</gene>